<name>A0A183BSN1_GLOPA</name>
<dbReference type="WBParaSite" id="GPLIN_000361700">
    <property type="protein sequence ID" value="GPLIN_000361700"/>
    <property type="gene ID" value="GPLIN_000361700"/>
</dbReference>
<dbReference type="AlphaFoldDB" id="A0A183BSN1"/>
<evidence type="ECO:0000313" key="2">
    <source>
        <dbReference type="WBParaSite" id="GPLIN_000361700"/>
    </source>
</evidence>
<protein>
    <submittedName>
        <fullName evidence="2">DUF2662 domain-containing protein</fullName>
    </submittedName>
</protein>
<organism evidence="1 2">
    <name type="scientific">Globodera pallida</name>
    <name type="common">Potato cyst nematode worm</name>
    <name type="synonym">Heterodera pallida</name>
    <dbReference type="NCBI Taxonomy" id="36090"/>
    <lineage>
        <taxon>Eukaryota</taxon>
        <taxon>Metazoa</taxon>
        <taxon>Ecdysozoa</taxon>
        <taxon>Nematoda</taxon>
        <taxon>Chromadorea</taxon>
        <taxon>Rhabditida</taxon>
        <taxon>Tylenchina</taxon>
        <taxon>Tylenchomorpha</taxon>
        <taxon>Tylenchoidea</taxon>
        <taxon>Heteroderidae</taxon>
        <taxon>Heteroderinae</taxon>
        <taxon>Globodera</taxon>
    </lineage>
</organism>
<keyword evidence="1" id="KW-1185">Reference proteome</keyword>
<reference evidence="1" key="1">
    <citation type="submission" date="2014-05" db="EMBL/GenBank/DDBJ databases">
        <title>The genome and life-stage specific transcriptomes of Globodera pallida elucidate key aspects of plant parasitism by a cyst nematode.</title>
        <authorList>
            <person name="Cotton J.A."/>
            <person name="Lilley C.J."/>
            <person name="Jones L.M."/>
            <person name="Kikuchi T."/>
            <person name="Reid A.J."/>
            <person name="Thorpe P."/>
            <person name="Tsai I.J."/>
            <person name="Beasley H."/>
            <person name="Blok V."/>
            <person name="Cock P.J.A."/>
            <person name="Van den Akker S.E."/>
            <person name="Holroyd N."/>
            <person name="Hunt M."/>
            <person name="Mantelin S."/>
            <person name="Naghra H."/>
            <person name="Pain A."/>
            <person name="Palomares-Rius J.E."/>
            <person name="Zarowiecki M."/>
            <person name="Berriman M."/>
            <person name="Jones J.T."/>
            <person name="Urwin P.E."/>
        </authorList>
    </citation>
    <scope>NUCLEOTIDE SEQUENCE [LARGE SCALE GENOMIC DNA]</scope>
    <source>
        <strain evidence="1">Lindley</strain>
    </source>
</reference>
<reference evidence="2" key="2">
    <citation type="submission" date="2016-06" db="UniProtKB">
        <authorList>
            <consortium name="WormBaseParasite"/>
        </authorList>
    </citation>
    <scope>IDENTIFICATION</scope>
</reference>
<evidence type="ECO:0000313" key="1">
    <source>
        <dbReference type="Proteomes" id="UP000050741"/>
    </source>
</evidence>
<proteinExistence type="predicted"/>
<sequence length="196" mass="22412">MPIIMPTFPEQNVGANLNAPMAKVILSELRTALKQIKNNQNLTETIISPLKGGTFTEKYAHFIVIDCSGPQINIGKFSQFVGKRILYELHKLIKKSSKLANRVDFLHIYPTEASTERHYDELNRLNVVKKWLVGIKLFEALDNGGSEFKSALKEMLKSFDIRIKKDFNRFLFYSVKLTSEYVEANDLAAWGIDQEI</sequence>
<accession>A0A183BSN1</accession>
<dbReference type="Proteomes" id="UP000050741">
    <property type="component" value="Unassembled WGS sequence"/>
</dbReference>
<dbReference type="Gene3D" id="1.10.1410.10">
    <property type="match status" value="1"/>
</dbReference>